<evidence type="ECO:0000256" key="3">
    <source>
        <dbReference type="ARBA" id="ARBA00022723"/>
    </source>
</evidence>
<comment type="function">
    <text evidence="8">Catalyzes the ATP-dependent amidation of deamido-NAD to form NAD. Uses ammonia as a nitrogen source.</text>
</comment>
<dbReference type="GO" id="GO:0005737">
    <property type="term" value="C:cytoplasm"/>
    <property type="evidence" value="ECO:0007669"/>
    <property type="project" value="InterPro"/>
</dbReference>
<feature type="binding site" evidence="8">
    <location>
        <position position="157"/>
    </location>
    <ligand>
        <name>Mg(2+)</name>
        <dbReference type="ChEBI" id="CHEBI:18420"/>
    </ligand>
</feature>
<dbReference type="GO" id="GO:0005524">
    <property type="term" value="F:ATP binding"/>
    <property type="evidence" value="ECO:0007669"/>
    <property type="project" value="UniProtKB-UniRule"/>
</dbReference>
<keyword evidence="3 8" id="KW-0479">Metal-binding</keyword>
<dbReference type="PANTHER" id="PTHR23090:SF9">
    <property type="entry name" value="GLUTAMINE-DEPENDENT NAD(+) SYNTHETASE"/>
    <property type="match status" value="1"/>
</dbReference>
<dbReference type="CDD" id="cd00553">
    <property type="entry name" value="NAD_synthase"/>
    <property type="match status" value="1"/>
</dbReference>
<evidence type="ECO:0000313" key="12">
    <source>
        <dbReference type="EMBL" id="HGZ60035.1"/>
    </source>
</evidence>
<keyword evidence="2 8" id="KW-0436">Ligase</keyword>
<evidence type="ECO:0000256" key="2">
    <source>
        <dbReference type="ARBA" id="ARBA00022598"/>
    </source>
</evidence>
<dbReference type="InterPro" id="IPR014729">
    <property type="entry name" value="Rossmann-like_a/b/a_fold"/>
</dbReference>
<dbReference type="InterPro" id="IPR022310">
    <property type="entry name" value="NAD/GMP_synthase"/>
</dbReference>
<name>A0A7J3SLB1_9CREN</name>
<dbReference type="GO" id="GO:0046872">
    <property type="term" value="F:metal ion binding"/>
    <property type="evidence" value="ECO:0007669"/>
    <property type="project" value="UniProtKB-KW"/>
</dbReference>
<dbReference type="EC" id="6.3.1.5" evidence="8 10"/>
<evidence type="ECO:0000256" key="7">
    <source>
        <dbReference type="ARBA" id="ARBA00023027"/>
    </source>
</evidence>
<dbReference type="GO" id="GO:0008795">
    <property type="term" value="F:NAD+ synthase activity"/>
    <property type="evidence" value="ECO:0007669"/>
    <property type="project" value="UniProtKB-UniRule"/>
</dbReference>
<evidence type="ECO:0000256" key="5">
    <source>
        <dbReference type="ARBA" id="ARBA00022840"/>
    </source>
</evidence>
<evidence type="ECO:0000256" key="6">
    <source>
        <dbReference type="ARBA" id="ARBA00022842"/>
    </source>
</evidence>
<feature type="binding site" evidence="8">
    <location>
        <position position="181"/>
    </location>
    <ligand>
        <name>ATP</name>
        <dbReference type="ChEBI" id="CHEBI:30616"/>
    </ligand>
</feature>
<feature type="binding site" evidence="8">
    <location>
        <begin position="46"/>
        <end position="53"/>
    </location>
    <ligand>
        <name>ATP</name>
        <dbReference type="ChEBI" id="CHEBI:30616"/>
    </ligand>
</feature>
<dbReference type="FunFam" id="3.40.50.620:FF:000106">
    <property type="entry name" value="Glutamine-dependent NAD(+) synthetase"/>
    <property type="match status" value="1"/>
</dbReference>
<feature type="binding site" description="in other chain" evidence="8">
    <location>
        <position position="132"/>
    </location>
    <ligand>
        <name>deamido-NAD(+)</name>
        <dbReference type="ChEBI" id="CHEBI:58437"/>
        <note>ligand shared between two neighboring subunits</note>
    </ligand>
</feature>
<evidence type="ECO:0000256" key="10">
    <source>
        <dbReference type="RuleBase" id="RU003812"/>
    </source>
</evidence>
<dbReference type="PANTHER" id="PTHR23090">
    <property type="entry name" value="NH 3 /GLUTAMINE-DEPENDENT NAD + SYNTHETASE"/>
    <property type="match status" value="1"/>
</dbReference>
<comment type="pathway">
    <text evidence="8">Cofactor biosynthesis; NAD(+) biosynthesis; NAD(+) from deamido-NAD(+) (ammonia route): step 1/1.</text>
</comment>
<feature type="binding site" description="in other chain" evidence="8">
    <location>
        <begin position="263"/>
        <end position="264"/>
    </location>
    <ligand>
        <name>deamido-NAD(+)</name>
        <dbReference type="ChEBI" id="CHEBI:58437"/>
        <note>ligand shared between two neighboring subunits</note>
    </ligand>
</feature>
<organism evidence="12">
    <name type="scientific">Fervidicoccus fontis</name>
    <dbReference type="NCBI Taxonomy" id="683846"/>
    <lineage>
        <taxon>Archaea</taxon>
        <taxon>Thermoproteota</taxon>
        <taxon>Thermoprotei</taxon>
        <taxon>Fervidicoccales</taxon>
        <taxon>Fervidicoccaceae</taxon>
        <taxon>Fervidicoccus</taxon>
    </lineage>
</organism>
<dbReference type="InterPro" id="IPR003694">
    <property type="entry name" value="NAD_synthase"/>
</dbReference>
<keyword evidence="7 8" id="KW-0520">NAD</keyword>
<evidence type="ECO:0000259" key="11">
    <source>
        <dbReference type="Pfam" id="PF02540"/>
    </source>
</evidence>
<dbReference type="GO" id="GO:0009435">
    <property type="term" value="P:NAD+ biosynthetic process"/>
    <property type="evidence" value="ECO:0007669"/>
    <property type="project" value="UniProtKB-UniRule"/>
</dbReference>
<proteinExistence type="inferred from homology"/>
<keyword evidence="6 8" id="KW-0460">Magnesium</keyword>
<dbReference type="HAMAP" id="MF_00193">
    <property type="entry name" value="NadE_ammonia_dep"/>
    <property type="match status" value="1"/>
</dbReference>
<feature type="binding site" evidence="8">
    <location>
        <position position="172"/>
    </location>
    <ligand>
        <name>deamido-NAD(+)</name>
        <dbReference type="ChEBI" id="CHEBI:58437"/>
        <note>ligand shared between two neighboring subunits</note>
    </ligand>
</feature>
<feature type="binding site" description="in other chain" evidence="8">
    <location>
        <position position="165"/>
    </location>
    <ligand>
        <name>deamido-NAD(+)</name>
        <dbReference type="ChEBI" id="CHEBI:58437"/>
        <note>ligand shared between two neighboring subunits</note>
    </ligand>
</feature>
<evidence type="ECO:0000256" key="8">
    <source>
        <dbReference type="HAMAP-Rule" id="MF_00193"/>
    </source>
</evidence>
<dbReference type="GO" id="GO:0003952">
    <property type="term" value="F:NAD+ synthase (glutamine-hydrolyzing) activity"/>
    <property type="evidence" value="ECO:0007669"/>
    <property type="project" value="InterPro"/>
</dbReference>
<sequence length="273" mass="30137">MRIGNRCKDLNDGQGLEIDYSKAAEKIAQCVKDYLEVSKANGYVLGLSGGLDSAVTASLLVKGVGKDRVYALILPERESSREDVEDAKAVADSLGIRYVLTDITDPVENVLKMFGENYNTADRKAKGNLKARIRMATLYYFANRMGLLVAATSDRSEFLIGYFTKWGDAAGDIYPLISLYKTQVRGMAFFLGVPKKVAEKPSSPGLWPGQTAEGEIGMSYGEIDQILHLLVDRQEPIDEVSRVLGIPREKVEAVWRMVISSSHKRFKLQSCGV</sequence>
<dbReference type="Pfam" id="PF02540">
    <property type="entry name" value="NAD_synthase"/>
    <property type="match status" value="1"/>
</dbReference>
<feature type="binding site" evidence="8">
    <location>
        <position position="52"/>
    </location>
    <ligand>
        <name>Mg(2+)</name>
        <dbReference type="ChEBI" id="CHEBI:18420"/>
    </ligand>
</feature>
<dbReference type="InterPro" id="IPR022926">
    <property type="entry name" value="NH(3)-dep_NAD(+)_synth"/>
</dbReference>
<comment type="catalytic activity">
    <reaction evidence="8 10">
        <text>deamido-NAD(+) + NH4(+) + ATP = AMP + diphosphate + NAD(+) + H(+)</text>
        <dbReference type="Rhea" id="RHEA:21188"/>
        <dbReference type="ChEBI" id="CHEBI:15378"/>
        <dbReference type="ChEBI" id="CHEBI:28938"/>
        <dbReference type="ChEBI" id="CHEBI:30616"/>
        <dbReference type="ChEBI" id="CHEBI:33019"/>
        <dbReference type="ChEBI" id="CHEBI:57540"/>
        <dbReference type="ChEBI" id="CHEBI:58437"/>
        <dbReference type="ChEBI" id="CHEBI:456215"/>
        <dbReference type="EC" id="6.3.1.5"/>
    </reaction>
</comment>
<feature type="domain" description="NAD/GMP synthase" evidence="11">
    <location>
        <begin position="25"/>
        <end position="265"/>
    </location>
</feature>
<evidence type="ECO:0000256" key="1">
    <source>
        <dbReference type="ARBA" id="ARBA00005859"/>
    </source>
</evidence>
<dbReference type="Gene3D" id="3.40.50.620">
    <property type="entry name" value="HUPs"/>
    <property type="match status" value="1"/>
</dbReference>
<evidence type="ECO:0000256" key="4">
    <source>
        <dbReference type="ARBA" id="ARBA00022741"/>
    </source>
</evidence>
<accession>A0A7J3SLB1</accession>
<dbReference type="NCBIfam" id="TIGR00552">
    <property type="entry name" value="nadE"/>
    <property type="match status" value="1"/>
</dbReference>
<feature type="binding site" evidence="8">
    <location>
        <position position="152"/>
    </location>
    <ligand>
        <name>ATP</name>
        <dbReference type="ChEBI" id="CHEBI:30616"/>
    </ligand>
</feature>
<keyword evidence="5 8" id="KW-0067">ATP-binding</keyword>
<dbReference type="GO" id="GO:0004359">
    <property type="term" value="F:glutaminase activity"/>
    <property type="evidence" value="ECO:0007669"/>
    <property type="project" value="InterPro"/>
</dbReference>
<dbReference type="SUPFAM" id="SSF52402">
    <property type="entry name" value="Adenine nucleotide alpha hydrolases-like"/>
    <property type="match status" value="1"/>
</dbReference>
<reference evidence="12" key="1">
    <citation type="journal article" date="2020" name="mSystems">
        <title>Genome- and Community-Level Interaction Insights into Carbon Utilization and Element Cycling Functions of Hydrothermarchaeota in Hydrothermal Sediment.</title>
        <authorList>
            <person name="Zhou Z."/>
            <person name="Liu Y."/>
            <person name="Xu W."/>
            <person name="Pan J."/>
            <person name="Luo Z.H."/>
            <person name="Li M."/>
        </authorList>
    </citation>
    <scope>NUCLEOTIDE SEQUENCE [LARGE SCALE GENOMIC DNA]</scope>
    <source>
        <strain evidence="12">SpSt-885</strain>
    </source>
</reference>
<dbReference type="AlphaFoldDB" id="A0A7J3SLB1"/>
<dbReference type="EMBL" id="DTLS01000065">
    <property type="protein sequence ID" value="HGZ60035.1"/>
    <property type="molecule type" value="Genomic_DNA"/>
</dbReference>
<comment type="caution">
    <text evidence="12">The sequence shown here is derived from an EMBL/GenBank/DDBJ whole genome shotgun (WGS) entry which is preliminary data.</text>
</comment>
<comment type="similarity">
    <text evidence="1 8 9">Belongs to the NAD synthetase family.</text>
</comment>
<evidence type="ECO:0000256" key="9">
    <source>
        <dbReference type="RuleBase" id="RU003811"/>
    </source>
</evidence>
<keyword evidence="4 8" id="KW-0547">Nucleotide-binding</keyword>
<protein>
    <recommendedName>
        <fullName evidence="8 10">NH(3)-dependent NAD(+) synthetase</fullName>
        <ecNumber evidence="8 10">6.3.1.5</ecNumber>
    </recommendedName>
</protein>
<dbReference type="UniPathway" id="UPA00253">
    <property type="reaction ID" value="UER00333"/>
</dbReference>
<feature type="binding site" evidence="8">
    <location>
        <position position="203"/>
    </location>
    <ligand>
        <name>ATP</name>
        <dbReference type="ChEBI" id="CHEBI:30616"/>
    </ligand>
</feature>
<comment type="subunit">
    <text evidence="8">Homodimer.</text>
</comment>
<dbReference type="NCBIfam" id="NF010587">
    <property type="entry name" value="PRK13980.1"/>
    <property type="match status" value="1"/>
</dbReference>
<gene>
    <name evidence="8" type="primary">nadE</name>
    <name evidence="12" type="ORF">ENW83_02360</name>
</gene>